<organism evidence="2 3">
    <name type="scientific">Eisenbergiella tayi</name>
    <dbReference type="NCBI Taxonomy" id="1432052"/>
    <lineage>
        <taxon>Bacteria</taxon>
        <taxon>Bacillati</taxon>
        <taxon>Bacillota</taxon>
        <taxon>Clostridia</taxon>
        <taxon>Lachnospirales</taxon>
        <taxon>Lachnospiraceae</taxon>
        <taxon>Eisenbergiella</taxon>
    </lineage>
</organism>
<dbReference type="PATRIC" id="fig|1432052.4.peg.179"/>
<dbReference type="NCBIfam" id="TIGR02669">
    <property type="entry name" value="SpoIID_LytB"/>
    <property type="match status" value="1"/>
</dbReference>
<dbReference type="GO" id="GO:0030435">
    <property type="term" value="P:sporulation resulting in formation of a cellular spore"/>
    <property type="evidence" value="ECO:0007669"/>
    <property type="project" value="InterPro"/>
</dbReference>
<gene>
    <name evidence="2" type="ORF">BEI61_00164</name>
</gene>
<comment type="caution">
    <text evidence="2">The sequence shown here is derived from an EMBL/GenBank/DDBJ whole genome shotgun (WGS) entry which is preliminary data.</text>
</comment>
<dbReference type="EMBL" id="MCGH01000001">
    <property type="protein sequence ID" value="ODM08535.1"/>
    <property type="molecule type" value="Genomic_DNA"/>
</dbReference>
<proteinExistence type="predicted"/>
<evidence type="ECO:0000259" key="1">
    <source>
        <dbReference type="Pfam" id="PF08486"/>
    </source>
</evidence>
<name>A0A1E3AIG1_9FIRM</name>
<evidence type="ECO:0000313" key="2">
    <source>
        <dbReference type="EMBL" id="ODM08535.1"/>
    </source>
</evidence>
<protein>
    <submittedName>
        <fullName evidence="2">Stage II sporulation protein</fullName>
    </submittedName>
</protein>
<dbReference type="Pfam" id="PF08486">
    <property type="entry name" value="SpoIID"/>
    <property type="match status" value="1"/>
</dbReference>
<dbReference type="RefSeq" id="WP_044963746.1">
    <property type="nucleotide sequence ID" value="NZ_DAWDRA010000454.1"/>
</dbReference>
<feature type="domain" description="Sporulation stage II protein D amidase enhancer LytB N-terminal" evidence="1">
    <location>
        <begin position="81"/>
        <end position="177"/>
    </location>
</feature>
<dbReference type="AlphaFoldDB" id="A0A1E3AIG1"/>
<sequence>MDRNSLLPKARPASRRPLQGAFRSTAGRQRLLDLCAVLLFLLLLPYACSLLFGKGDVGEETLAVPRDESSIMVACDTGIGVSRLPLETYVEGALAASIPADCEEETLKAQAIILRTLCMRAYENRQSIDDNTVYARDIGQEYLDMRSREALWEDSYEEKQAKIASAAAQTKGMYMTWEGQIIEPAYFWLSAGKTRNGKEVFGEGYDYLTSVDCSHDIEASGYSSTVTLKEKDFWAAMGVDGSEKITLTRDSAGYVLWVEAAGIHMSGEKFRSLFSLQSACFTISENGGNVTLESKGVGHGLGFCQFEANRRAVQGEDFLALLHVFFEGVEIQKTE</sequence>
<dbReference type="Proteomes" id="UP000094067">
    <property type="component" value="Unassembled WGS sequence"/>
</dbReference>
<reference evidence="2 3" key="1">
    <citation type="submission" date="2016-07" db="EMBL/GenBank/DDBJ databases">
        <title>Characterization of isolates of Eisenbergiella tayi derived from blood cultures, using whole genome sequencing.</title>
        <authorList>
            <person name="Burdz T."/>
            <person name="Wiebe D."/>
            <person name="Huynh C."/>
            <person name="Bernard K."/>
        </authorList>
    </citation>
    <scope>NUCLEOTIDE SEQUENCE [LARGE SCALE GENOMIC DNA]</scope>
    <source>
        <strain evidence="2 3">NML 110608</strain>
    </source>
</reference>
<dbReference type="InterPro" id="IPR013693">
    <property type="entry name" value="SpoIID/LytB_N"/>
</dbReference>
<accession>A0A1E3AIG1</accession>
<evidence type="ECO:0000313" key="3">
    <source>
        <dbReference type="Proteomes" id="UP000094067"/>
    </source>
</evidence>
<dbReference type="InterPro" id="IPR013486">
    <property type="entry name" value="SpoIID/LytB"/>
</dbReference>